<dbReference type="EMBL" id="JAMKPW020000010">
    <property type="protein sequence ID" value="KAK8214698.1"/>
    <property type="molecule type" value="Genomic_DNA"/>
</dbReference>
<accession>A0ACC3SJD1</accession>
<proteinExistence type="predicted"/>
<gene>
    <name evidence="1" type="ORF">M8818_002278</name>
</gene>
<protein>
    <submittedName>
        <fullName evidence="1">Uncharacterized protein</fullName>
    </submittedName>
</protein>
<sequence length="515" mass="57189">MKDADIVGSQLGELLPQTDKYWFQQKHLLKLNLILLVPLISSSVAGYDGSLMNGLQSLQQWRDYFDDPAGSLLGLVNAAQSIGSVAALPIVGFLTDRLGRRYVILYGIIGVIIATIIQASSTTLAQFVVSRFVVGAAGMLVVQPSPLLIAELAYPTHRGKYTSAFWTMYYLGAILASWTTFGTESVENSWSWRGPTILQAFYPVCQLVFWWWLPESPRWLVDKDRKEEALAILTKYHSGTDEVSPLVSYEMEEIVETIRMEKEAKNTGWGGLIATPGNRKRLFIAVALGSFAQWNGIGVVSYYLTLVLDSVGVTDSFSQTLINGLLQIFNFGAAFSAAFLVDRLGRRTLFLWSGIGMLISYIIWTACSAINAEDGNKAAGIVVIVCLFTFYYHYDIAYTPLLMSYPAEIFPYTLRSKGVTCELLSIYCSLVIAAFCNPIGMENLDWKYYIVFCCFLVVIIAVTFFTFPETRGHSLEDIARIFDGDAAVAPIALNEAEEHHVAGKKVTDETRIEHA</sequence>
<organism evidence="1 2">
    <name type="scientific">Zalaria obscura</name>
    <dbReference type="NCBI Taxonomy" id="2024903"/>
    <lineage>
        <taxon>Eukaryota</taxon>
        <taxon>Fungi</taxon>
        <taxon>Dikarya</taxon>
        <taxon>Ascomycota</taxon>
        <taxon>Pezizomycotina</taxon>
        <taxon>Dothideomycetes</taxon>
        <taxon>Dothideomycetidae</taxon>
        <taxon>Dothideales</taxon>
        <taxon>Zalariaceae</taxon>
        <taxon>Zalaria</taxon>
    </lineage>
</organism>
<dbReference type="Proteomes" id="UP001320706">
    <property type="component" value="Unassembled WGS sequence"/>
</dbReference>
<comment type="caution">
    <text evidence="1">The sequence shown here is derived from an EMBL/GenBank/DDBJ whole genome shotgun (WGS) entry which is preliminary data.</text>
</comment>
<reference evidence="1" key="1">
    <citation type="submission" date="2024-02" db="EMBL/GenBank/DDBJ databases">
        <title>Metagenome Assembled Genome of Zalaria obscura JY119.</title>
        <authorList>
            <person name="Vighnesh L."/>
            <person name="Jagadeeshwari U."/>
            <person name="Venkata Ramana C."/>
            <person name="Sasikala C."/>
        </authorList>
    </citation>
    <scope>NUCLEOTIDE SEQUENCE</scope>
    <source>
        <strain evidence="1">JY119</strain>
    </source>
</reference>
<evidence type="ECO:0000313" key="2">
    <source>
        <dbReference type="Proteomes" id="UP001320706"/>
    </source>
</evidence>
<keyword evidence="2" id="KW-1185">Reference proteome</keyword>
<name>A0ACC3SJD1_9PEZI</name>
<evidence type="ECO:0000313" key="1">
    <source>
        <dbReference type="EMBL" id="KAK8214698.1"/>
    </source>
</evidence>